<dbReference type="RefSeq" id="WP_143105485.1">
    <property type="nucleotide sequence ID" value="NZ_FOUY01000025.1"/>
</dbReference>
<evidence type="ECO:0000313" key="1">
    <source>
        <dbReference type="EMBL" id="SFN95459.1"/>
    </source>
</evidence>
<dbReference type="AlphaFoldDB" id="A0A1I5D8D1"/>
<proteinExistence type="predicted"/>
<keyword evidence="2" id="KW-1185">Reference proteome</keyword>
<reference evidence="1 2" key="1">
    <citation type="submission" date="2016-10" db="EMBL/GenBank/DDBJ databases">
        <authorList>
            <person name="de Groot N.N."/>
        </authorList>
    </citation>
    <scope>NUCLEOTIDE SEQUENCE [LARGE SCALE GENOMIC DNA]</scope>
    <source>
        <strain evidence="1 2">CGMCC 4.1877</strain>
    </source>
</reference>
<sequence>MTALLVAAGGIVLLLGFAVLIGVSMDTEAQRRVWKQVARERRAFREERLRAVSEPAARCADCPRRR</sequence>
<protein>
    <submittedName>
        <fullName evidence="1">Uncharacterized protein</fullName>
    </submittedName>
</protein>
<organism evidence="1 2">
    <name type="scientific">Pseudonocardia ammonioxydans</name>
    <dbReference type="NCBI Taxonomy" id="260086"/>
    <lineage>
        <taxon>Bacteria</taxon>
        <taxon>Bacillati</taxon>
        <taxon>Actinomycetota</taxon>
        <taxon>Actinomycetes</taxon>
        <taxon>Pseudonocardiales</taxon>
        <taxon>Pseudonocardiaceae</taxon>
        <taxon>Pseudonocardia</taxon>
    </lineage>
</organism>
<dbReference type="Proteomes" id="UP000199614">
    <property type="component" value="Unassembled WGS sequence"/>
</dbReference>
<accession>A0A1I5D8D1</accession>
<name>A0A1I5D8D1_PSUAM</name>
<dbReference type="EMBL" id="FOUY01000025">
    <property type="protein sequence ID" value="SFN95459.1"/>
    <property type="molecule type" value="Genomic_DNA"/>
</dbReference>
<gene>
    <name evidence="1" type="ORF">SAMN05216207_102572</name>
</gene>
<evidence type="ECO:0000313" key="2">
    <source>
        <dbReference type="Proteomes" id="UP000199614"/>
    </source>
</evidence>